<dbReference type="SUPFAM" id="SSF51445">
    <property type="entry name" value="(Trans)glycosidases"/>
    <property type="match status" value="1"/>
</dbReference>
<keyword evidence="1" id="KW-0732">Signal</keyword>
<dbReference type="InterPro" id="IPR017853">
    <property type="entry name" value="GH"/>
</dbReference>
<sequence>MPVITRRSVIGAALATAVVLPLVGTTQLAEASTRSVQTVDPTSGRVRYGFNPGGWWRSAGQTPKSAYDQAVAAFGQPGFMRLWPNRFTTTWRGGLIPTYVDDAKTPVYINLGSDVAGVNRGAYDAAWIQILRTAPKDRWIWFSFAHEPEGDGFTVAAWQQAQMRLAKLKAQYAPTNVRFAPLLMGSTFHASRYRVSATGNVPWSTWFNFDLSNVDAIGADLYQWGTQDATADTAAAVVNPAIEAARSKGKGLVVGELGARNTLTDTGRATFLKDAVKLFDASRNVRAVAYFESDNGSKGPWNLLPKPGTPTSLPKSIAVWKSAVQSSPKS</sequence>
<evidence type="ECO:0000256" key="1">
    <source>
        <dbReference type="SAM" id="SignalP"/>
    </source>
</evidence>
<dbReference type="EMBL" id="BAABIW010000001">
    <property type="protein sequence ID" value="GAA5016078.1"/>
    <property type="molecule type" value="Genomic_DNA"/>
</dbReference>
<feature type="chain" id="PRO_5045905346" description="GH26 domain-containing protein" evidence="1">
    <location>
        <begin position="32"/>
        <end position="330"/>
    </location>
</feature>
<protein>
    <recommendedName>
        <fullName evidence="4">GH26 domain-containing protein</fullName>
    </recommendedName>
</protein>
<dbReference type="Proteomes" id="UP001500427">
    <property type="component" value="Unassembled WGS sequence"/>
</dbReference>
<comment type="caution">
    <text evidence="2">The sequence shown here is derived from an EMBL/GenBank/DDBJ whole genome shotgun (WGS) entry which is preliminary data.</text>
</comment>
<dbReference type="PROSITE" id="PS51318">
    <property type="entry name" value="TAT"/>
    <property type="match status" value="1"/>
</dbReference>
<evidence type="ECO:0008006" key="4">
    <source>
        <dbReference type="Google" id="ProtNLM"/>
    </source>
</evidence>
<accession>A0ABP9IZV5</accession>
<organism evidence="2 3">
    <name type="scientific">Terrabacter aeriphilus</name>
    <dbReference type="NCBI Taxonomy" id="515662"/>
    <lineage>
        <taxon>Bacteria</taxon>
        <taxon>Bacillati</taxon>
        <taxon>Actinomycetota</taxon>
        <taxon>Actinomycetes</taxon>
        <taxon>Micrococcales</taxon>
        <taxon>Intrasporangiaceae</taxon>
        <taxon>Terrabacter</taxon>
    </lineage>
</organism>
<name>A0ABP9IZV5_9MICO</name>
<keyword evidence="3" id="KW-1185">Reference proteome</keyword>
<proteinExistence type="predicted"/>
<dbReference type="Gene3D" id="3.20.20.80">
    <property type="entry name" value="Glycosidases"/>
    <property type="match status" value="1"/>
</dbReference>
<feature type="signal peptide" evidence="1">
    <location>
        <begin position="1"/>
        <end position="31"/>
    </location>
</feature>
<reference evidence="3" key="1">
    <citation type="journal article" date="2019" name="Int. J. Syst. Evol. Microbiol.">
        <title>The Global Catalogue of Microorganisms (GCM) 10K type strain sequencing project: providing services to taxonomists for standard genome sequencing and annotation.</title>
        <authorList>
            <consortium name="The Broad Institute Genomics Platform"/>
            <consortium name="The Broad Institute Genome Sequencing Center for Infectious Disease"/>
            <person name="Wu L."/>
            <person name="Ma J."/>
        </authorList>
    </citation>
    <scope>NUCLEOTIDE SEQUENCE [LARGE SCALE GENOMIC DNA]</scope>
    <source>
        <strain evidence="3">JCM 17687</strain>
    </source>
</reference>
<dbReference type="InterPro" id="IPR006311">
    <property type="entry name" value="TAT_signal"/>
</dbReference>
<dbReference type="RefSeq" id="WP_345505485.1">
    <property type="nucleotide sequence ID" value="NZ_BAABIW010000001.1"/>
</dbReference>
<evidence type="ECO:0000313" key="3">
    <source>
        <dbReference type="Proteomes" id="UP001500427"/>
    </source>
</evidence>
<gene>
    <name evidence="2" type="ORF">GCM10023258_01310</name>
</gene>
<evidence type="ECO:0000313" key="2">
    <source>
        <dbReference type="EMBL" id="GAA5016078.1"/>
    </source>
</evidence>